<dbReference type="InterPro" id="IPR008962">
    <property type="entry name" value="PapD-like_sf"/>
</dbReference>
<dbReference type="RefSeq" id="WP_212786799.1">
    <property type="nucleotide sequence ID" value="NZ_AP019536.1"/>
</dbReference>
<keyword evidence="1" id="KW-0732">Signal</keyword>
<reference evidence="3 4" key="1">
    <citation type="submission" date="2019-03" db="EMBL/GenBank/DDBJ databases">
        <title>Complete genome sequence of Ferrigenium kumadai strain An22, a microaerophilic iron-oxidizing bacterium isolated from a paddy field soil.</title>
        <authorList>
            <person name="Watanabe T."/>
            <person name="Asakawa S."/>
        </authorList>
    </citation>
    <scope>NUCLEOTIDE SEQUENCE [LARGE SCALE GENOMIC DNA]</scope>
    <source>
        <strain evidence="3 4">An22</strain>
    </source>
</reference>
<dbReference type="InterPro" id="IPR050643">
    <property type="entry name" value="Periplasmic_pilus_chap"/>
</dbReference>
<name>A0AAN1SY74_9PROT</name>
<feature type="domain" description="Pili assembly chaperone N-terminal" evidence="2">
    <location>
        <begin position="31"/>
        <end position="148"/>
    </location>
</feature>
<dbReference type="PANTHER" id="PTHR30251:SF4">
    <property type="entry name" value="SLR1668 PROTEIN"/>
    <property type="match status" value="1"/>
</dbReference>
<feature type="chain" id="PRO_5042822664" description="Pili assembly chaperone N-terminal domain-containing protein" evidence="1">
    <location>
        <begin position="27"/>
        <end position="252"/>
    </location>
</feature>
<dbReference type="Gene3D" id="2.60.40.10">
    <property type="entry name" value="Immunoglobulins"/>
    <property type="match status" value="1"/>
</dbReference>
<dbReference type="Pfam" id="PF00345">
    <property type="entry name" value="PapD_N"/>
    <property type="match status" value="1"/>
</dbReference>
<evidence type="ECO:0000259" key="2">
    <source>
        <dbReference type="Pfam" id="PF00345"/>
    </source>
</evidence>
<dbReference type="Proteomes" id="UP001319121">
    <property type="component" value="Chromosome"/>
</dbReference>
<dbReference type="GO" id="GO:0030288">
    <property type="term" value="C:outer membrane-bounded periplasmic space"/>
    <property type="evidence" value="ECO:0007669"/>
    <property type="project" value="InterPro"/>
</dbReference>
<dbReference type="PANTHER" id="PTHR30251">
    <property type="entry name" value="PILUS ASSEMBLY CHAPERONE"/>
    <property type="match status" value="1"/>
</dbReference>
<feature type="signal peptide" evidence="1">
    <location>
        <begin position="1"/>
        <end position="26"/>
    </location>
</feature>
<dbReference type="SUPFAM" id="SSF49354">
    <property type="entry name" value="PapD-like"/>
    <property type="match status" value="1"/>
</dbReference>
<dbReference type="KEGG" id="fku:FGKAn22_09010"/>
<dbReference type="InterPro" id="IPR016147">
    <property type="entry name" value="Pili_assmbl_chaperone_N"/>
</dbReference>
<dbReference type="InterPro" id="IPR013783">
    <property type="entry name" value="Ig-like_fold"/>
</dbReference>
<accession>A0AAN1SY74</accession>
<dbReference type="AlphaFoldDB" id="A0AAN1SY74"/>
<gene>
    <name evidence="3" type="ORF">FGKAn22_09010</name>
</gene>
<evidence type="ECO:0000256" key="1">
    <source>
        <dbReference type="SAM" id="SignalP"/>
    </source>
</evidence>
<protein>
    <recommendedName>
        <fullName evidence="2">Pili assembly chaperone N-terminal domain-containing protein</fullName>
    </recommendedName>
</protein>
<dbReference type="GO" id="GO:0071555">
    <property type="term" value="P:cell wall organization"/>
    <property type="evidence" value="ECO:0007669"/>
    <property type="project" value="InterPro"/>
</dbReference>
<sequence>MKRLLRYKSLIAVIVCLLGLPSPARSTSLSVTPVGAVLDARHRSIALTLQNESNEVKVIQTELVRWTQQDGNNVYAPSSDLLINPPMFTLKPGKRQVIRIGLKRKTDLKAELAYRLRLTEVPPPPKEGFTGLRIALRLDLPVYVQPKETEKNQLNWKASRNDNGEVLLTLHNMSNHHIQVKDIKMSEAAGGCQLADWQPHSFVLLAGQSRQIKLKPDIEWNGRQLEFTAHINDGMVAAKVELEPTGQDQVAP</sequence>
<proteinExistence type="predicted"/>
<organism evidence="3 4">
    <name type="scientific">Ferrigenium kumadai</name>
    <dbReference type="NCBI Taxonomy" id="1682490"/>
    <lineage>
        <taxon>Bacteria</taxon>
        <taxon>Pseudomonadati</taxon>
        <taxon>Pseudomonadota</taxon>
        <taxon>Betaproteobacteria</taxon>
        <taxon>Nitrosomonadales</taxon>
        <taxon>Gallionellaceae</taxon>
        <taxon>Ferrigenium</taxon>
    </lineage>
</organism>
<evidence type="ECO:0000313" key="3">
    <source>
        <dbReference type="EMBL" id="BBI99208.1"/>
    </source>
</evidence>
<dbReference type="EMBL" id="AP019536">
    <property type="protein sequence ID" value="BBI99208.1"/>
    <property type="molecule type" value="Genomic_DNA"/>
</dbReference>
<keyword evidence="4" id="KW-1185">Reference proteome</keyword>
<evidence type="ECO:0000313" key="4">
    <source>
        <dbReference type="Proteomes" id="UP001319121"/>
    </source>
</evidence>